<dbReference type="OrthoDB" id="9805474at2"/>
<evidence type="ECO:0000313" key="2">
    <source>
        <dbReference type="EMBL" id="MSA91325.1"/>
    </source>
</evidence>
<dbReference type="EMBL" id="WKPI01000056">
    <property type="protein sequence ID" value="MSC35102.1"/>
    <property type="molecule type" value="Genomic_DNA"/>
</dbReference>
<evidence type="ECO:0000313" key="4">
    <source>
        <dbReference type="Proteomes" id="UP000433575"/>
    </source>
</evidence>
<dbReference type="PANTHER" id="PTHR33121:SF71">
    <property type="entry name" value="OXYGEN SENSOR PROTEIN DOSP"/>
    <property type="match status" value="1"/>
</dbReference>
<dbReference type="EMBL" id="WKPJ01000053">
    <property type="protein sequence ID" value="MSA91325.1"/>
    <property type="molecule type" value="Genomic_DNA"/>
</dbReference>
<sequence>MSVPPSLSAQCAEWELSPFRGYGVCGAFILGEISNLNGVNEFLNGACCLVGTAENQVYLRPDSRVFDDLGEIADDTQDLLNYVLKKQREAVTRKNEYLMGELLKKQQGFQEKLMVDVHTGLGNYIKYKEENKLRSYDKLVMIQIENAEAIRSQLGQDQYLALLGQAADQIQTFLRTLVQDQGLTSYLLNEETLFAAAGPAMSEDQFLSLVHALFDKFQFIKIHDIQKTVLCRFVVVLHQQDMVERALNTLHANRHRQTSFLICDHEADEPLSSIEEFKIIDVLTRALENDGVVPYFQGIRDNQTQSISHYEALMRIIDVDGTVYAPAFFMDTAKKYHLYSYLSERMYERVFSLFAERGESVSLNFSAYDINSQKMQQLIFEQLEKAAHPEHFILEILEDEPFRDVETLRCFIHKIRQYGVQIAIDDFGSGYSNFLQLMELNPDYLKIDGEIIRHLHQSETHRKLLRAITVLGREFNMKIVAEFVENKAIQSHILDYGIQYSQGFYFYKPAGFDQLALSGIDAAAQQGGSRDVSL</sequence>
<dbReference type="InterPro" id="IPR001633">
    <property type="entry name" value="EAL_dom"/>
</dbReference>
<accession>A0A6N7SCU1</accession>
<evidence type="ECO:0000313" key="5">
    <source>
        <dbReference type="Proteomes" id="UP000480929"/>
    </source>
</evidence>
<comment type="caution">
    <text evidence="2">The sequence shown here is derived from an EMBL/GenBank/DDBJ whole genome shotgun (WGS) entry which is preliminary data.</text>
</comment>
<keyword evidence="5" id="KW-1185">Reference proteome</keyword>
<name>A0A6N7SCU1_9FIRM</name>
<dbReference type="PANTHER" id="PTHR33121">
    <property type="entry name" value="CYCLIC DI-GMP PHOSPHODIESTERASE PDEF"/>
    <property type="match status" value="1"/>
</dbReference>
<dbReference type="GO" id="GO:0071111">
    <property type="term" value="F:cyclic-guanylate-specific phosphodiesterase activity"/>
    <property type="evidence" value="ECO:0007669"/>
    <property type="project" value="InterPro"/>
</dbReference>
<feature type="domain" description="EAL" evidence="1">
    <location>
        <begin position="276"/>
        <end position="523"/>
    </location>
</feature>
<gene>
    <name evidence="3" type="ORF">GKD88_18465</name>
    <name evidence="2" type="ORF">GKE08_18555</name>
</gene>
<evidence type="ECO:0000313" key="3">
    <source>
        <dbReference type="EMBL" id="MSC35102.1"/>
    </source>
</evidence>
<proteinExistence type="predicted"/>
<dbReference type="PROSITE" id="PS50883">
    <property type="entry name" value="EAL"/>
    <property type="match status" value="1"/>
</dbReference>
<dbReference type="Gene3D" id="3.20.20.450">
    <property type="entry name" value="EAL domain"/>
    <property type="match status" value="1"/>
</dbReference>
<dbReference type="Proteomes" id="UP000433575">
    <property type="component" value="Unassembled WGS sequence"/>
</dbReference>
<evidence type="ECO:0000259" key="1">
    <source>
        <dbReference type="PROSITE" id="PS50883"/>
    </source>
</evidence>
<dbReference type="Pfam" id="PF00563">
    <property type="entry name" value="EAL"/>
    <property type="match status" value="1"/>
</dbReference>
<dbReference type="InterPro" id="IPR050706">
    <property type="entry name" value="Cyclic-di-GMP_PDE-like"/>
</dbReference>
<reference evidence="4 5" key="1">
    <citation type="journal article" date="2019" name="Nat. Med.">
        <title>A library of human gut bacterial isolates paired with longitudinal multiomics data enables mechanistic microbiome research.</title>
        <authorList>
            <person name="Poyet M."/>
            <person name="Groussin M."/>
            <person name="Gibbons S.M."/>
            <person name="Avila-Pacheco J."/>
            <person name="Jiang X."/>
            <person name="Kearney S.M."/>
            <person name="Perrotta A.R."/>
            <person name="Berdy B."/>
            <person name="Zhao S."/>
            <person name="Lieberman T.D."/>
            <person name="Swanson P.K."/>
            <person name="Smith M."/>
            <person name="Roesemann S."/>
            <person name="Alexander J.E."/>
            <person name="Rich S.A."/>
            <person name="Livny J."/>
            <person name="Vlamakis H."/>
            <person name="Clish C."/>
            <person name="Bullock K."/>
            <person name="Deik A."/>
            <person name="Scott J."/>
            <person name="Pierce K.A."/>
            <person name="Xavier R.J."/>
            <person name="Alm E.J."/>
        </authorList>
    </citation>
    <scope>NUCLEOTIDE SEQUENCE [LARGE SCALE GENOMIC DNA]</scope>
    <source>
        <strain evidence="2 4">BIOML-A4</strain>
        <strain evidence="3 5">BIOML-A5</strain>
    </source>
</reference>
<dbReference type="SUPFAM" id="SSF141868">
    <property type="entry name" value="EAL domain-like"/>
    <property type="match status" value="1"/>
</dbReference>
<dbReference type="CDD" id="cd01948">
    <property type="entry name" value="EAL"/>
    <property type="match status" value="1"/>
</dbReference>
<organism evidence="2 4">
    <name type="scientific">Holdemania massiliensis</name>
    <dbReference type="NCBI Taxonomy" id="1468449"/>
    <lineage>
        <taxon>Bacteria</taxon>
        <taxon>Bacillati</taxon>
        <taxon>Bacillota</taxon>
        <taxon>Erysipelotrichia</taxon>
        <taxon>Erysipelotrichales</taxon>
        <taxon>Erysipelotrichaceae</taxon>
        <taxon>Holdemania</taxon>
    </lineage>
</organism>
<dbReference type="AlphaFoldDB" id="A0A6N7SCU1"/>
<dbReference type="Proteomes" id="UP000480929">
    <property type="component" value="Unassembled WGS sequence"/>
</dbReference>
<dbReference type="InterPro" id="IPR035919">
    <property type="entry name" value="EAL_sf"/>
</dbReference>
<dbReference type="SMART" id="SM00052">
    <property type="entry name" value="EAL"/>
    <property type="match status" value="1"/>
</dbReference>
<protein>
    <submittedName>
        <fullName evidence="2">EAL domain-containing protein</fullName>
    </submittedName>
</protein>